<protein>
    <recommendedName>
        <fullName evidence="4">Fructosamine kinase family protein</fullName>
    </recommendedName>
</protein>
<dbReference type="Proteomes" id="UP000217895">
    <property type="component" value="Chromosome"/>
</dbReference>
<dbReference type="Gene3D" id="3.30.200.20">
    <property type="entry name" value="Phosphorylase Kinase, domain 1"/>
    <property type="match status" value="1"/>
</dbReference>
<dbReference type="InterPro" id="IPR016477">
    <property type="entry name" value="Fructo-/Ketosamine-3-kinase"/>
</dbReference>
<sequence length="287" mass="32406">MWTQIDAQISQAISHPFESRDRRSVGGGCINQGYQVSDGNLTFFVKLNQADQLEMFTAEALGLKQMAEAQAIRVPKPMCVGVAGNSAYIVLEWLELGRGSSQAWAELGRNLARMHQFQKSTAFGWERDNTIGSTPQKNPWTSSWVDFFTQYRIGYQLELGHQNGGRFRNGDRLLEQIPELLADHTPKPSIVHGDLWSGNAAVTQSGEPVIFDPATYWGDREVDLAMTELFGGFPAEFYRGYDEIFAIDAGYHQRKKLYNLYHILNHFNLFGGGYESQANRMIDQLIL</sequence>
<dbReference type="Pfam" id="PF03881">
    <property type="entry name" value="Fructosamin_kin"/>
    <property type="match status" value="1"/>
</dbReference>
<keyword evidence="1" id="KW-0418">Kinase</keyword>
<keyword evidence="1" id="KW-0808">Transferase</keyword>
<gene>
    <name evidence="2" type="ORF">NIES2135_43530</name>
</gene>
<dbReference type="AlphaFoldDB" id="A0A1Z4JLH7"/>
<dbReference type="Gene3D" id="3.90.1200.10">
    <property type="match status" value="1"/>
</dbReference>
<dbReference type="PANTHER" id="PTHR12149">
    <property type="entry name" value="FRUCTOSAMINE 3 KINASE-RELATED PROTEIN"/>
    <property type="match status" value="1"/>
</dbReference>
<dbReference type="SUPFAM" id="SSF56112">
    <property type="entry name" value="Protein kinase-like (PK-like)"/>
    <property type="match status" value="1"/>
</dbReference>
<accession>A0A1Z4JLH7</accession>
<reference evidence="2 3" key="1">
    <citation type="submission" date="2017-06" db="EMBL/GenBank/DDBJ databases">
        <title>Genome sequencing of cyanobaciteial culture collection at National Institute for Environmental Studies (NIES).</title>
        <authorList>
            <person name="Hirose Y."/>
            <person name="Shimura Y."/>
            <person name="Fujisawa T."/>
            <person name="Nakamura Y."/>
            <person name="Kawachi M."/>
        </authorList>
    </citation>
    <scope>NUCLEOTIDE SEQUENCE [LARGE SCALE GENOMIC DNA]</scope>
    <source>
        <strain evidence="2 3">NIES-2135</strain>
    </source>
</reference>
<proteinExistence type="inferred from homology"/>
<evidence type="ECO:0000313" key="2">
    <source>
        <dbReference type="EMBL" id="BAY57488.1"/>
    </source>
</evidence>
<dbReference type="GO" id="GO:0016301">
    <property type="term" value="F:kinase activity"/>
    <property type="evidence" value="ECO:0007669"/>
    <property type="project" value="UniProtKB-UniRule"/>
</dbReference>
<evidence type="ECO:0000256" key="1">
    <source>
        <dbReference type="PIRNR" id="PIRNR006221"/>
    </source>
</evidence>
<dbReference type="InterPro" id="IPR011009">
    <property type="entry name" value="Kinase-like_dom_sf"/>
</dbReference>
<dbReference type="EMBL" id="AP018203">
    <property type="protein sequence ID" value="BAY57488.1"/>
    <property type="molecule type" value="Genomic_DNA"/>
</dbReference>
<comment type="similarity">
    <text evidence="1">Belongs to the fructosamine kinase family.</text>
</comment>
<keyword evidence="3" id="KW-1185">Reference proteome</keyword>
<evidence type="ECO:0008006" key="4">
    <source>
        <dbReference type="Google" id="ProtNLM"/>
    </source>
</evidence>
<name>A0A1Z4JLH7_LEPBY</name>
<dbReference type="PIRSF" id="PIRSF006221">
    <property type="entry name" value="Ketosamine-3-kinase"/>
    <property type="match status" value="1"/>
</dbReference>
<evidence type="ECO:0000313" key="3">
    <source>
        <dbReference type="Proteomes" id="UP000217895"/>
    </source>
</evidence>
<organism evidence="2 3">
    <name type="scientific">Leptolyngbya boryana NIES-2135</name>
    <dbReference type="NCBI Taxonomy" id="1973484"/>
    <lineage>
        <taxon>Bacteria</taxon>
        <taxon>Bacillati</taxon>
        <taxon>Cyanobacteriota</taxon>
        <taxon>Cyanophyceae</taxon>
        <taxon>Leptolyngbyales</taxon>
        <taxon>Leptolyngbyaceae</taxon>
        <taxon>Leptolyngbya group</taxon>
        <taxon>Leptolyngbya</taxon>
    </lineage>
</organism>
<dbReference type="PANTHER" id="PTHR12149:SF8">
    <property type="entry name" value="PROTEIN-RIBULOSAMINE 3-KINASE"/>
    <property type="match status" value="1"/>
</dbReference>